<dbReference type="GO" id="GO:0046872">
    <property type="term" value="F:metal ion binding"/>
    <property type="evidence" value="ECO:0007669"/>
    <property type="project" value="UniProtKB-KW"/>
</dbReference>
<evidence type="ECO:0000256" key="3">
    <source>
        <dbReference type="ARBA" id="ARBA00022723"/>
    </source>
</evidence>
<dbReference type="PROSITE" id="PS50853">
    <property type="entry name" value="FN3"/>
    <property type="match status" value="1"/>
</dbReference>
<evidence type="ECO:0000256" key="7">
    <source>
        <dbReference type="ARBA" id="ARBA00023049"/>
    </source>
</evidence>
<dbReference type="PRINTS" id="PR00730">
    <property type="entry name" value="THERMOLYSIN"/>
</dbReference>
<feature type="signal peptide" evidence="9">
    <location>
        <begin position="1"/>
        <end position="19"/>
    </location>
</feature>
<evidence type="ECO:0000313" key="12">
    <source>
        <dbReference type="Proteomes" id="UP000598971"/>
    </source>
</evidence>
<feature type="domain" description="Fibronectin type-III" evidence="10">
    <location>
        <begin position="547"/>
        <end position="635"/>
    </location>
</feature>
<dbReference type="AlphaFoldDB" id="A0A8J8JVT6"/>
<evidence type="ECO:0000256" key="4">
    <source>
        <dbReference type="ARBA" id="ARBA00022729"/>
    </source>
</evidence>
<keyword evidence="6" id="KW-0862">Zinc</keyword>
<dbReference type="InterPro" id="IPR013856">
    <property type="entry name" value="Peptidase_M4_domain"/>
</dbReference>
<dbReference type="Pfam" id="PF20009">
    <property type="entry name" value="GEVED"/>
    <property type="match status" value="1"/>
</dbReference>
<dbReference type="SMART" id="SM00060">
    <property type="entry name" value="FN3"/>
    <property type="match status" value="1"/>
</dbReference>
<evidence type="ECO:0000313" key="11">
    <source>
        <dbReference type="EMBL" id="NNV57004.1"/>
    </source>
</evidence>
<dbReference type="InterPro" id="IPR013783">
    <property type="entry name" value="Ig-like_fold"/>
</dbReference>
<dbReference type="Pfam" id="PF02868">
    <property type="entry name" value="Peptidase_M4_C"/>
    <property type="match status" value="1"/>
</dbReference>
<dbReference type="InterPro" id="IPR023612">
    <property type="entry name" value="Peptidase_M4"/>
</dbReference>
<dbReference type="EMBL" id="WHPF01000012">
    <property type="protein sequence ID" value="NNV57004.1"/>
    <property type="molecule type" value="Genomic_DNA"/>
</dbReference>
<keyword evidence="2" id="KW-0645">Protease</keyword>
<dbReference type="SUPFAM" id="SSF55486">
    <property type="entry name" value="Metalloproteases ('zincins'), catalytic domain"/>
    <property type="match status" value="1"/>
</dbReference>
<dbReference type="Pfam" id="PF01447">
    <property type="entry name" value="Peptidase_M4"/>
    <property type="match status" value="1"/>
</dbReference>
<dbReference type="NCBIfam" id="TIGR04183">
    <property type="entry name" value="Por_Secre_tail"/>
    <property type="match status" value="1"/>
</dbReference>
<organism evidence="11 12">
    <name type="scientific">Limnovirga soli</name>
    <dbReference type="NCBI Taxonomy" id="2656915"/>
    <lineage>
        <taxon>Bacteria</taxon>
        <taxon>Pseudomonadati</taxon>
        <taxon>Bacteroidota</taxon>
        <taxon>Chitinophagia</taxon>
        <taxon>Chitinophagales</taxon>
        <taxon>Chitinophagaceae</taxon>
        <taxon>Limnovirga</taxon>
    </lineage>
</organism>
<dbReference type="Gene3D" id="2.60.40.10">
    <property type="entry name" value="Immunoglobulins"/>
    <property type="match status" value="1"/>
</dbReference>
<comment type="caution">
    <text evidence="11">The sequence shown here is derived from an EMBL/GenBank/DDBJ whole genome shotgun (WGS) entry which is preliminary data.</text>
</comment>
<accession>A0A8J8JVT6</accession>
<dbReference type="CDD" id="cd00063">
    <property type="entry name" value="FN3"/>
    <property type="match status" value="1"/>
</dbReference>
<gene>
    <name evidence="11" type="ORF">GD597_16140</name>
</gene>
<dbReference type="Gene3D" id="1.10.390.10">
    <property type="entry name" value="Neutral Protease Domain 2"/>
    <property type="match status" value="1"/>
</dbReference>
<dbReference type="SUPFAM" id="SSF49265">
    <property type="entry name" value="Fibronectin type III"/>
    <property type="match status" value="1"/>
</dbReference>
<keyword evidence="7" id="KW-0482">Metalloprotease</keyword>
<evidence type="ECO:0000256" key="9">
    <source>
        <dbReference type="SAM" id="SignalP"/>
    </source>
</evidence>
<dbReference type="GO" id="GO:0006508">
    <property type="term" value="P:proteolysis"/>
    <property type="evidence" value="ECO:0007669"/>
    <property type="project" value="UniProtKB-KW"/>
</dbReference>
<dbReference type="InterPro" id="IPR045474">
    <property type="entry name" value="GEVED"/>
</dbReference>
<feature type="active site" description="Proton donor" evidence="8">
    <location>
        <position position="449"/>
    </location>
</feature>
<dbReference type="InterPro" id="IPR027268">
    <property type="entry name" value="Peptidase_M4/M1_CTD_sf"/>
</dbReference>
<dbReference type="InterPro" id="IPR036116">
    <property type="entry name" value="FN3_sf"/>
</dbReference>
<dbReference type="GO" id="GO:0004222">
    <property type="term" value="F:metalloendopeptidase activity"/>
    <property type="evidence" value="ECO:0007669"/>
    <property type="project" value="InterPro"/>
</dbReference>
<dbReference type="PANTHER" id="PTHR33794:SF1">
    <property type="entry name" value="BACILLOLYSIN"/>
    <property type="match status" value="1"/>
</dbReference>
<dbReference type="CDD" id="cd09597">
    <property type="entry name" value="M4_TLP"/>
    <property type="match status" value="1"/>
</dbReference>
<dbReference type="InterPro" id="IPR011096">
    <property type="entry name" value="FTP_domain"/>
</dbReference>
<keyword evidence="4 9" id="KW-0732">Signal</keyword>
<name>A0A8J8JVT6_9BACT</name>
<evidence type="ECO:0000256" key="1">
    <source>
        <dbReference type="ARBA" id="ARBA00009388"/>
    </source>
</evidence>
<feature type="chain" id="PRO_5035239770" evidence="9">
    <location>
        <begin position="20"/>
        <end position="885"/>
    </location>
</feature>
<keyword evidence="12" id="KW-1185">Reference proteome</keyword>
<evidence type="ECO:0000256" key="2">
    <source>
        <dbReference type="ARBA" id="ARBA00022670"/>
    </source>
</evidence>
<dbReference type="Proteomes" id="UP000598971">
    <property type="component" value="Unassembled WGS sequence"/>
</dbReference>
<evidence type="ECO:0000259" key="10">
    <source>
        <dbReference type="PROSITE" id="PS50853"/>
    </source>
</evidence>
<evidence type="ECO:0000256" key="5">
    <source>
        <dbReference type="ARBA" id="ARBA00022801"/>
    </source>
</evidence>
<dbReference type="Gene3D" id="3.10.450.490">
    <property type="match status" value="1"/>
</dbReference>
<dbReference type="InterPro" id="IPR003961">
    <property type="entry name" value="FN3_dom"/>
</dbReference>
<dbReference type="InterPro" id="IPR050728">
    <property type="entry name" value="Zinc_Metalloprotease_M4"/>
</dbReference>
<keyword evidence="5" id="KW-0378">Hydrolase</keyword>
<evidence type="ECO:0000256" key="8">
    <source>
        <dbReference type="PIRSR" id="PIRSR623612-1"/>
    </source>
</evidence>
<protein>
    <submittedName>
        <fullName evidence="11">T9SS type A sorting domain-containing protein</fullName>
    </submittedName>
</protein>
<dbReference type="Gene3D" id="3.10.170.10">
    <property type="match status" value="1"/>
</dbReference>
<sequence length="885" mass="94992">MKRHLLSAIVLFLALGAAAQNNLSSAIRGPKGVSNHFVTLAKDQNISFNGNDVKNILGLAANANLVLTRTETDKLGFVHYRYYQTYKGIPVENSMYTIHTRNQLVKGLSGSIVTEFDPLMDKRSSTRINNAAAIQNTIKKVGAQTYAWQDESMQDRIKMQTGNKNASYAPVANLVWFNPGETLQPRELRLCYKVDVYAIKPLSRADYFVDAITGEVIGKQDKIYFSDATGTAATYWSSTQTIHSDFTGTAYRLRDYSRGGGVITLHGDAGKRGTDYTSASANWSLAGADIAALDAHFGVEQTYSYYMTNFGRNSYDGLGTALYSYVNDPTYIDNAFWDGSSMNYNKRSTGEAGGVTGIDVTGHELTHGVTQSSCNLVYSYESGAINESLSDIMGKSVQFWAKPTDINWQLSNDMNWIIRDMSNPNLISQPDTYKGTFWYSGFGDNGGVHYNSGVGNFMFYLLVNGGTGTNDIGNSYNVGALGLAVADQIIYRSQTVYLVANSQYADWRTACINAASDLYGPTSNEVAQVKNAFYAVGIGSSATGCDAPGTLVATGITQHTATLNWNAVAGVSTYNLQYKLTTGSVWTTVSTIATTSYNLTGLGAGLSYDFKVESNCPSGTGSGYSSAVSFSTLSVGGYCTSAGLSTAYEYIDRIAVGPVGYTSGNNNGYANLTNIVGQLKAGRTYKLSLTPGFVAGAYSENWAVYIDFNRNGSLADAGELVGTVTTASTAPATVTFTVPLTAKNGRGLLRVQMFYGILNTDPCATFDYGETEDYSVNITGGTAFAEIAAAATTPANTGNTVVNIMPNPVKGTAVTVNMDVQQKGAITLKVTDLSGRLLLSQKMSNAVQGKNTFTLNGLEKLTRGVFMVIAEQNNTIIGRTQLIKD</sequence>
<dbReference type="Pfam" id="PF07504">
    <property type="entry name" value="FTP"/>
    <property type="match status" value="1"/>
</dbReference>
<dbReference type="PANTHER" id="PTHR33794">
    <property type="entry name" value="BACILLOLYSIN"/>
    <property type="match status" value="1"/>
</dbReference>
<feature type="active site" evidence="8">
    <location>
        <position position="364"/>
    </location>
</feature>
<proteinExistence type="inferred from homology"/>
<comment type="similarity">
    <text evidence="1">Belongs to the peptidase M4 family.</text>
</comment>
<dbReference type="RefSeq" id="WP_171608951.1">
    <property type="nucleotide sequence ID" value="NZ_WHPF01000012.1"/>
</dbReference>
<dbReference type="Pfam" id="PF00041">
    <property type="entry name" value="fn3"/>
    <property type="match status" value="1"/>
</dbReference>
<dbReference type="InterPro" id="IPR026444">
    <property type="entry name" value="Secre_tail"/>
</dbReference>
<keyword evidence="3" id="KW-0479">Metal-binding</keyword>
<evidence type="ECO:0000256" key="6">
    <source>
        <dbReference type="ARBA" id="ARBA00022833"/>
    </source>
</evidence>
<dbReference type="InterPro" id="IPR001570">
    <property type="entry name" value="Peptidase_M4_C_domain"/>
</dbReference>
<reference evidence="11" key="1">
    <citation type="submission" date="2019-10" db="EMBL/GenBank/DDBJ databases">
        <title>Draft genome sequence of Panacibacter sp. KCS-6.</title>
        <authorList>
            <person name="Yim K.J."/>
        </authorList>
    </citation>
    <scope>NUCLEOTIDE SEQUENCE</scope>
    <source>
        <strain evidence="11">KCS-6</strain>
    </source>
</reference>